<keyword evidence="1" id="KW-0472">Membrane</keyword>
<evidence type="ECO:0000313" key="3">
    <source>
        <dbReference type="Proteomes" id="UP000095558"/>
    </source>
</evidence>
<proteinExistence type="predicted"/>
<keyword evidence="1" id="KW-0812">Transmembrane</keyword>
<dbReference type="EMBL" id="CYZV01000021">
    <property type="protein sequence ID" value="CUO34307.1"/>
    <property type="molecule type" value="Genomic_DNA"/>
</dbReference>
<feature type="transmembrane region" description="Helical" evidence="1">
    <location>
        <begin position="44"/>
        <end position="66"/>
    </location>
</feature>
<name>A0A174EA86_9CLOT</name>
<evidence type="ECO:0000313" key="2">
    <source>
        <dbReference type="EMBL" id="CUO34307.1"/>
    </source>
</evidence>
<sequence length="72" mass="8061">MKKKEDSLRSSAQINVEESGGKKTIAALIKKRITKYFVYIVEKALAAMVIRIGSFVVIVVILIVGLRWGIIR</sequence>
<gene>
    <name evidence="2" type="ORF">ERS852470_02066</name>
</gene>
<dbReference type="AlphaFoldDB" id="A0A174EA86"/>
<dbReference type="Proteomes" id="UP000095558">
    <property type="component" value="Unassembled WGS sequence"/>
</dbReference>
<accession>A0A174EA86</accession>
<protein>
    <submittedName>
        <fullName evidence="2">Uncharacterized protein</fullName>
    </submittedName>
</protein>
<evidence type="ECO:0000256" key="1">
    <source>
        <dbReference type="SAM" id="Phobius"/>
    </source>
</evidence>
<reference evidence="2 3" key="1">
    <citation type="submission" date="2015-09" db="EMBL/GenBank/DDBJ databases">
        <authorList>
            <consortium name="Pathogen Informatics"/>
        </authorList>
    </citation>
    <scope>NUCLEOTIDE SEQUENCE [LARGE SCALE GENOMIC DNA]</scope>
    <source>
        <strain evidence="2 3">2789STDY5834855</strain>
    </source>
</reference>
<keyword evidence="1" id="KW-1133">Transmembrane helix</keyword>
<organism evidence="2 3">
    <name type="scientific">Clostridium disporicum</name>
    <dbReference type="NCBI Taxonomy" id="84024"/>
    <lineage>
        <taxon>Bacteria</taxon>
        <taxon>Bacillati</taxon>
        <taxon>Bacillota</taxon>
        <taxon>Clostridia</taxon>
        <taxon>Eubacteriales</taxon>
        <taxon>Clostridiaceae</taxon>
        <taxon>Clostridium</taxon>
    </lineage>
</organism>